<evidence type="ECO:0000256" key="6">
    <source>
        <dbReference type="ARBA" id="ARBA00051245"/>
    </source>
</evidence>
<dbReference type="SMART" id="SM00248">
    <property type="entry name" value="ANK"/>
    <property type="match status" value="5"/>
</dbReference>
<reference evidence="14 15" key="1">
    <citation type="submission" date="2022-05" db="EMBL/GenBank/DDBJ databases">
        <authorList>
            <consortium name="Genoscope - CEA"/>
            <person name="William W."/>
        </authorList>
    </citation>
    <scope>NUCLEOTIDE SEQUENCE [LARGE SCALE GENOMIC DNA]</scope>
</reference>
<dbReference type="Gene3D" id="3.30.505.10">
    <property type="entry name" value="SH2 domain"/>
    <property type="match status" value="2"/>
</dbReference>
<feature type="binding site" evidence="9">
    <location>
        <position position="576"/>
    </location>
    <ligand>
        <name>ATP</name>
        <dbReference type="ChEBI" id="CHEBI:30616"/>
    </ligand>
</feature>
<feature type="domain" description="SH2" evidence="12">
    <location>
        <begin position="17"/>
        <end position="110"/>
    </location>
</feature>
<dbReference type="InterPro" id="IPR017441">
    <property type="entry name" value="Protein_kinase_ATP_BS"/>
</dbReference>
<keyword evidence="7" id="KW-0040">ANK repeat</keyword>
<dbReference type="InterPro" id="IPR008266">
    <property type="entry name" value="Tyr_kinase_AS"/>
</dbReference>
<dbReference type="PRINTS" id="PR00401">
    <property type="entry name" value="SH2DOMAIN"/>
</dbReference>
<sequence length="820" mass="90976">MVGTVGKMFASLDDASWYHGRITRDQAIEILLQNGRQEGLFLVRNKAGGSEDNFVLSLWHGNQALHFQIQSRGGIYYSIDDGPSFEGLDSLIEYYREQADGLPIRLTQFCQGNPPPASCRKHGVTTPLHLACAEGNFKLVLGLLTGQNQSDITTRNENGVTPLHEAALRGDEDIVSILLRHGADTKSKDDGGNTPLQVACYGGFATICSTLITEGKADVQDRSPVTGFVALHIAAVKGYDDCLKVLLELGAPLHPRSTEGDTPRDLAIKYDHLHIAEIIDNYPVQPPKTLPRMWLHENLGRQEAIALFKKFGLVDGLFLVRLSTRDHGYYVLSVAVNSLIYHYQIRSRSDRWFYIDDGPLFETLPHVIDHYSRCADGLPVLLKMALPPDGNPPIDIHKIPIPPVRKRVLLTPAVSSPVLNTSSGRSIPGRNPLQRAGSAETLHADQSPQRRQPPVLQRSISDANPPGISNGENLGKPEDRQLLPLPTKPPPRGQRRPPPPLPQNPNPTSPAQPSVPVLQSSAKLNTVATSQGPMQSTLIMKQSLELGAELGQGEFGSVLKGIWTDPKGNKVPVALKTLHPEKIAYGEQEFLREARIMSGLDHPCIVRLIGVCLGPPLILVQELVKMGALLDFLIDYQSEISQRDLKLWAAQIAWGMMYLEKKRFVHRDLATRNILMSTKQQVKISDFGLSRATGSGSDYYKASQGGRWPVKWYAPESINFGTFSHQSDVWSYGVTLWEMYSFGQLPYGEMSGGEVIRMLEEDNNRLERPDACPEQTYSLMLQCWDLKPEKRPTFAELHNIFSTNPFYADVKLPLKDKSTS</sequence>
<keyword evidence="3 10" id="KW-0418">Kinase</keyword>
<organism evidence="14 15">
    <name type="scientific">Pocillopora meandrina</name>
    <dbReference type="NCBI Taxonomy" id="46732"/>
    <lineage>
        <taxon>Eukaryota</taxon>
        <taxon>Metazoa</taxon>
        <taxon>Cnidaria</taxon>
        <taxon>Anthozoa</taxon>
        <taxon>Hexacorallia</taxon>
        <taxon>Scleractinia</taxon>
        <taxon>Astrocoeniina</taxon>
        <taxon>Pocilloporidae</taxon>
        <taxon>Pocillopora</taxon>
    </lineage>
</organism>
<dbReference type="FunFam" id="1.10.510.10:FF:000521">
    <property type="entry name" value="Tyrosine-protein kinase pr2"/>
    <property type="match status" value="1"/>
</dbReference>
<dbReference type="SUPFAM" id="SSF48403">
    <property type="entry name" value="Ankyrin repeat"/>
    <property type="match status" value="1"/>
</dbReference>
<evidence type="ECO:0000313" key="14">
    <source>
        <dbReference type="EMBL" id="CAH3119959.1"/>
    </source>
</evidence>
<dbReference type="SMART" id="SM00219">
    <property type="entry name" value="TyrKc"/>
    <property type="match status" value="1"/>
</dbReference>
<evidence type="ECO:0000313" key="15">
    <source>
        <dbReference type="Proteomes" id="UP001159428"/>
    </source>
</evidence>
<dbReference type="PROSITE" id="PS50088">
    <property type="entry name" value="ANK_REPEAT"/>
    <property type="match status" value="2"/>
</dbReference>
<keyword evidence="5 10" id="KW-0829">Tyrosine-protein kinase</keyword>
<dbReference type="PROSITE" id="PS50297">
    <property type="entry name" value="ANK_REP_REGION"/>
    <property type="match status" value="2"/>
</dbReference>
<evidence type="ECO:0000256" key="9">
    <source>
        <dbReference type="PROSITE-ProRule" id="PRU10141"/>
    </source>
</evidence>
<dbReference type="PROSITE" id="PS50011">
    <property type="entry name" value="PROTEIN_KINASE_DOM"/>
    <property type="match status" value="1"/>
</dbReference>
<dbReference type="InterPro" id="IPR000980">
    <property type="entry name" value="SH2"/>
</dbReference>
<evidence type="ECO:0000256" key="8">
    <source>
        <dbReference type="PROSITE-ProRule" id="PRU00191"/>
    </source>
</evidence>
<dbReference type="EMBL" id="CALNXJ010000017">
    <property type="protein sequence ID" value="CAH3119959.1"/>
    <property type="molecule type" value="Genomic_DNA"/>
</dbReference>
<evidence type="ECO:0000256" key="7">
    <source>
        <dbReference type="PROSITE-ProRule" id="PRU00023"/>
    </source>
</evidence>
<dbReference type="InterPro" id="IPR050198">
    <property type="entry name" value="Non-receptor_tyrosine_kinases"/>
</dbReference>
<feature type="repeat" description="ANK" evidence="7">
    <location>
        <begin position="158"/>
        <end position="190"/>
    </location>
</feature>
<gene>
    <name evidence="14" type="ORF">PMEA_00008020</name>
</gene>
<feature type="domain" description="Protein kinase" evidence="13">
    <location>
        <begin position="544"/>
        <end position="807"/>
    </location>
</feature>
<evidence type="ECO:0000256" key="3">
    <source>
        <dbReference type="ARBA" id="ARBA00022777"/>
    </source>
</evidence>
<evidence type="ECO:0000259" key="13">
    <source>
        <dbReference type="PROSITE" id="PS50011"/>
    </source>
</evidence>
<evidence type="ECO:0000256" key="1">
    <source>
        <dbReference type="ARBA" id="ARBA00022679"/>
    </source>
</evidence>
<dbReference type="Pfam" id="PF00017">
    <property type="entry name" value="SH2"/>
    <property type="match status" value="2"/>
</dbReference>
<dbReference type="Gene3D" id="1.10.510.10">
    <property type="entry name" value="Transferase(Phosphotransferase) domain 1"/>
    <property type="match status" value="1"/>
</dbReference>
<dbReference type="Pfam" id="PF12796">
    <property type="entry name" value="Ank_2"/>
    <property type="match status" value="1"/>
</dbReference>
<dbReference type="PROSITE" id="PS50001">
    <property type="entry name" value="SH2"/>
    <property type="match status" value="2"/>
</dbReference>
<comment type="caution">
    <text evidence="14">The sequence shown here is derived from an EMBL/GenBank/DDBJ whole genome shotgun (WGS) entry which is preliminary data.</text>
</comment>
<dbReference type="InterPro" id="IPR002110">
    <property type="entry name" value="Ankyrin_rpt"/>
</dbReference>
<evidence type="ECO:0000256" key="10">
    <source>
        <dbReference type="RuleBase" id="RU362096"/>
    </source>
</evidence>
<dbReference type="Proteomes" id="UP001159428">
    <property type="component" value="Unassembled WGS sequence"/>
</dbReference>
<dbReference type="PRINTS" id="PR00109">
    <property type="entry name" value="TYRKINASE"/>
</dbReference>
<keyword evidence="4 9" id="KW-0067">ATP-binding</keyword>
<evidence type="ECO:0000256" key="4">
    <source>
        <dbReference type="ARBA" id="ARBA00022840"/>
    </source>
</evidence>
<evidence type="ECO:0000256" key="11">
    <source>
        <dbReference type="SAM" id="MobiDB-lite"/>
    </source>
</evidence>
<dbReference type="Gene3D" id="1.25.40.20">
    <property type="entry name" value="Ankyrin repeat-containing domain"/>
    <property type="match status" value="1"/>
</dbReference>
<dbReference type="EC" id="2.7.10.2" evidence="10"/>
<dbReference type="PANTHER" id="PTHR24418">
    <property type="entry name" value="TYROSINE-PROTEIN KINASE"/>
    <property type="match status" value="1"/>
</dbReference>
<feature type="repeat" description="ANK" evidence="7">
    <location>
        <begin position="226"/>
        <end position="258"/>
    </location>
</feature>
<keyword evidence="2 9" id="KW-0547">Nucleotide-binding</keyword>
<dbReference type="Gene3D" id="3.30.200.20">
    <property type="entry name" value="Phosphorylase Kinase, domain 1"/>
    <property type="match status" value="1"/>
</dbReference>
<feature type="compositionally biased region" description="Pro residues" evidence="11">
    <location>
        <begin position="486"/>
        <end position="510"/>
    </location>
</feature>
<feature type="region of interest" description="Disordered" evidence="11">
    <location>
        <begin position="418"/>
        <end position="516"/>
    </location>
</feature>
<dbReference type="InterPro" id="IPR000719">
    <property type="entry name" value="Prot_kinase_dom"/>
</dbReference>
<dbReference type="SMART" id="SM00252">
    <property type="entry name" value="SH2"/>
    <property type="match status" value="2"/>
</dbReference>
<proteinExistence type="inferred from homology"/>
<comment type="similarity">
    <text evidence="10">Belongs to the protein kinase superfamily. Tyr protein kinase family.</text>
</comment>
<dbReference type="InterPro" id="IPR036860">
    <property type="entry name" value="SH2_dom_sf"/>
</dbReference>
<dbReference type="SUPFAM" id="SSF55550">
    <property type="entry name" value="SH2 domain"/>
    <property type="match status" value="2"/>
</dbReference>
<dbReference type="PROSITE" id="PS00109">
    <property type="entry name" value="PROTEIN_KINASE_TYR"/>
    <property type="match status" value="1"/>
</dbReference>
<accession>A0AAU9WNC9</accession>
<evidence type="ECO:0000256" key="5">
    <source>
        <dbReference type="ARBA" id="ARBA00023137"/>
    </source>
</evidence>
<dbReference type="PROSITE" id="PS00107">
    <property type="entry name" value="PROTEIN_KINASE_ATP"/>
    <property type="match status" value="1"/>
</dbReference>
<protein>
    <recommendedName>
        <fullName evidence="10">Tyrosine-protein kinase</fullName>
        <ecNumber evidence="10">2.7.10.2</ecNumber>
    </recommendedName>
</protein>
<name>A0AAU9WNC9_9CNID</name>
<dbReference type="InterPro" id="IPR036770">
    <property type="entry name" value="Ankyrin_rpt-contain_sf"/>
</dbReference>
<dbReference type="AlphaFoldDB" id="A0AAU9WNC9"/>
<keyword evidence="15" id="KW-1185">Reference proteome</keyword>
<dbReference type="InterPro" id="IPR020635">
    <property type="entry name" value="Tyr_kinase_cat_dom"/>
</dbReference>
<keyword evidence="1 10" id="KW-0808">Transferase</keyword>
<evidence type="ECO:0000259" key="12">
    <source>
        <dbReference type="PROSITE" id="PS50001"/>
    </source>
</evidence>
<dbReference type="InterPro" id="IPR001245">
    <property type="entry name" value="Ser-Thr/Tyr_kinase_cat_dom"/>
</dbReference>
<dbReference type="Pfam" id="PF00023">
    <property type="entry name" value="Ank"/>
    <property type="match status" value="1"/>
</dbReference>
<dbReference type="SUPFAM" id="SSF56112">
    <property type="entry name" value="Protein kinase-like (PK-like)"/>
    <property type="match status" value="1"/>
</dbReference>
<dbReference type="Pfam" id="PF07714">
    <property type="entry name" value="PK_Tyr_Ser-Thr"/>
    <property type="match status" value="1"/>
</dbReference>
<keyword evidence="8" id="KW-0727">SH2 domain</keyword>
<dbReference type="InterPro" id="IPR011009">
    <property type="entry name" value="Kinase-like_dom_sf"/>
</dbReference>
<dbReference type="GO" id="GO:0005524">
    <property type="term" value="F:ATP binding"/>
    <property type="evidence" value="ECO:0007669"/>
    <property type="project" value="UniProtKB-UniRule"/>
</dbReference>
<feature type="domain" description="SH2" evidence="12">
    <location>
        <begin position="294"/>
        <end position="388"/>
    </location>
</feature>
<dbReference type="GO" id="GO:0004715">
    <property type="term" value="F:non-membrane spanning protein tyrosine kinase activity"/>
    <property type="evidence" value="ECO:0007669"/>
    <property type="project" value="UniProtKB-EC"/>
</dbReference>
<comment type="catalytic activity">
    <reaction evidence="6 10">
        <text>L-tyrosyl-[protein] + ATP = O-phospho-L-tyrosyl-[protein] + ADP + H(+)</text>
        <dbReference type="Rhea" id="RHEA:10596"/>
        <dbReference type="Rhea" id="RHEA-COMP:10136"/>
        <dbReference type="Rhea" id="RHEA-COMP:20101"/>
        <dbReference type="ChEBI" id="CHEBI:15378"/>
        <dbReference type="ChEBI" id="CHEBI:30616"/>
        <dbReference type="ChEBI" id="CHEBI:46858"/>
        <dbReference type="ChEBI" id="CHEBI:61978"/>
        <dbReference type="ChEBI" id="CHEBI:456216"/>
        <dbReference type="EC" id="2.7.10.2"/>
    </reaction>
</comment>
<evidence type="ECO:0000256" key="2">
    <source>
        <dbReference type="ARBA" id="ARBA00022741"/>
    </source>
</evidence>